<dbReference type="SMART" id="SM00704">
    <property type="entry name" value="ZnF_CDGSH"/>
    <property type="match status" value="1"/>
</dbReference>
<dbReference type="GO" id="GO:0005737">
    <property type="term" value="C:cytoplasm"/>
    <property type="evidence" value="ECO:0007669"/>
    <property type="project" value="UniProtKB-ARBA"/>
</dbReference>
<feature type="domain" description="Iron-binding zinc finger CDGSH type" evidence="5">
    <location>
        <begin position="31"/>
        <end position="70"/>
    </location>
</feature>
<sequence>MLPEVRPVTSGQVLRLCRCGHCASLPDAAEQCPDVLELTVKRERYLLLCRCGRSAELPYCDGQHSRRRELR</sequence>
<evidence type="ECO:0000313" key="7">
    <source>
        <dbReference type="EMBL" id="QIE91019.1"/>
    </source>
</evidence>
<dbReference type="EMBL" id="JADTFC010000051">
    <property type="protein sequence ID" value="MBG6289570.1"/>
    <property type="molecule type" value="Genomic_DNA"/>
</dbReference>
<reference evidence="7 8" key="1">
    <citation type="submission" date="2020-02" db="EMBL/GenBank/DDBJ databases">
        <title>Integrative conjugative elements (ICEs) and plasmids drive adaptation of Pseudomonas nitroreducens strain HBP1 to wastewater environment.</title>
        <authorList>
            <person name="Sentchilo V."/>
            <person name="Carraro N."/>
            <person name="Bertelli C."/>
            <person name="van der Meer J.R."/>
        </authorList>
    </citation>
    <scope>NUCLEOTIDE SEQUENCE [LARGE SCALE GENOMIC DNA]</scope>
    <source>
        <strain evidence="7 8">HBP1</strain>
    </source>
</reference>
<keyword evidence="4" id="KW-0411">Iron-sulfur</keyword>
<keyword evidence="9" id="KW-1185">Reference proteome</keyword>
<keyword evidence="3" id="KW-0408">Iron</keyword>
<dbReference type="Proteomes" id="UP000608450">
    <property type="component" value="Unassembled WGS sequence"/>
</dbReference>
<dbReference type="Proteomes" id="UP000501063">
    <property type="component" value="Chromosome"/>
</dbReference>
<dbReference type="EMBL" id="CP049140">
    <property type="protein sequence ID" value="QIE91019.1"/>
    <property type="molecule type" value="Genomic_DNA"/>
</dbReference>
<proteinExistence type="predicted"/>
<dbReference type="GO" id="GO:0046872">
    <property type="term" value="F:metal ion binding"/>
    <property type="evidence" value="ECO:0007669"/>
    <property type="project" value="UniProtKB-KW"/>
</dbReference>
<evidence type="ECO:0000313" key="6">
    <source>
        <dbReference type="EMBL" id="MBG6289570.1"/>
    </source>
</evidence>
<evidence type="ECO:0000313" key="8">
    <source>
        <dbReference type="Proteomes" id="UP000501063"/>
    </source>
</evidence>
<evidence type="ECO:0000313" key="9">
    <source>
        <dbReference type="Proteomes" id="UP000608450"/>
    </source>
</evidence>
<dbReference type="InterPro" id="IPR042216">
    <property type="entry name" value="MitoNEET_CISD"/>
</dbReference>
<gene>
    <name evidence="7" type="ORF">G5B91_25260</name>
    <name evidence="6" type="ORF">I5I61_19120</name>
</gene>
<evidence type="ECO:0000256" key="2">
    <source>
        <dbReference type="ARBA" id="ARBA00022723"/>
    </source>
</evidence>
<dbReference type="Gene3D" id="3.40.5.90">
    <property type="entry name" value="CDGSH iron-sulfur domain, mitoNEET-type"/>
    <property type="match status" value="1"/>
</dbReference>
<evidence type="ECO:0000256" key="3">
    <source>
        <dbReference type="ARBA" id="ARBA00023004"/>
    </source>
</evidence>
<keyword evidence="2" id="KW-0479">Metal-binding</keyword>
<dbReference type="InterPro" id="IPR018967">
    <property type="entry name" value="FeS-contain_CDGSH-typ"/>
</dbReference>
<protein>
    <submittedName>
        <fullName evidence="7">CDGSH iron-sulfur domain-containing protein</fullName>
    </submittedName>
</protein>
<accession>A0A6G6J6R5</accession>
<dbReference type="KEGG" id="pnt:G5B91_25260"/>
<organism evidence="7 8">
    <name type="scientific">Pseudomonas nitroreducens</name>
    <dbReference type="NCBI Taxonomy" id="46680"/>
    <lineage>
        <taxon>Bacteria</taxon>
        <taxon>Pseudomonadati</taxon>
        <taxon>Pseudomonadota</taxon>
        <taxon>Gammaproteobacteria</taxon>
        <taxon>Pseudomonadales</taxon>
        <taxon>Pseudomonadaceae</taxon>
        <taxon>Pseudomonas</taxon>
    </lineage>
</organism>
<dbReference type="AlphaFoldDB" id="A0A6G6J6R5"/>
<evidence type="ECO:0000256" key="1">
    <source>
        <dbReference type="ARBA" id="ARBA00022714"/>
    </source>
</evidence>
<keyword evidence="1" id="KW-0001">2Fe-2S</keyword>
<evidence type="ECO:0000259" key="5">
    <source>
        <dbReference type="SMART" id="SM00704"/>
    </source>
</evidence>
<name>A0A6G6J6R5_PSENT</name>
<dbReference type="GO" id="GO:0051537">
    <property type="term" value="F:2 iron, 2 sulfur cluster binding"/>
    <property type="evidence" value="ECO:0007669"/>
    <property type="project" value="UniProtKB-KW"/>
</dbReference>
<reference evidence="6 9" key="2">
    <citation type="submission" date="2020-11" db="EMBL/GenBank/DDBJ databases">
        <title>Enhanced detection system for hospital associated transmission using whole genome sequencing surveillance.</title>
        <authorList>
            <person name="Harrison L.H."/>
            <person name="Van Tyne D."/>
            <person name="Marsh J.W."/>
            <person name="Griffith M.P."/>
            <person name="Snyder D.J."/>
            <person name="Cooper V.S."/>
            <person name="Mustapha M."/>
        </authorList>
    </citation>
    <scope>NUCLEOTIDE SEQUENCE [LARGE SCALE GENOMIC DNA]</scope>
    <source>
        <strain evidence="6 9">PSA00705</strain>
    </source>
</reference>
<dbReference type="Pfam" id="PF09360">
    <property type="entry name" value="zf-CDGSH"/>
    <property type="match status" value="1"/>
</dbReference>
<evidence type="ECO:0000256" key="4">
    <source>
        <dbReference type="ARBA" id="ARBA00023014"/>
    </source>
</evidence>